<dbReference type="AlphaFoldDB" id="A0A433D698"/>
<sequence length="68" mass="7829">MGFYFKGDQLFAKRADIPTESQDEWTTFVMDLRESAEMPNLDNFTRFLATSLGFGIGNIGREYYDDMG</sequence>
<proteinExistence type="predicted"/>
<evidence type="ECO:0000313" key="1">
    <source>
        <dbReference type="EMBL" id="RUP46349.1"/>
    </source>
</evidence>
<dbReference type="PANTHER" id="PTHR47839">
    <property type="entry name" value="DOMAIN PROTEIN, PUTATIVE (AFU_ORTHOLOGUE AFUA_6G04830)-RELATED"/>
    <property type="match status" value="1"/>
</dbReference>
<accession>A0A433D698</accession>
<protein>
    <submittedName>
        <fullName evidence="1">Uncharacterized protein</fullName>
    </submittedName>
</protein>
<evidence type="ECO:0000313" key="2">
    <source>
        <dbReference type="Proteomes" id="UP000268093"/>
    </source>
</evidence>
<reference evidence="1 2" key="1">
    <citation type="journal article" date="2018" name="New Phytol.">
        <title>Phylogenomics of Endogonaceae and evolution of mycorrhizas within Mucoromycota.</title>
        <authorList>
            <person name="Chang Y."/>
            <person name="Desiro A."/>
            <person name="Na H."/>
            <person name="Sandor L."/>
            <person name="Lipzen A."/>
            <person name="Clum A."/>
            <person name="Barry K."/>
            <person name="Grigoriev I.V."/>
            <person name="Martin F.M."/>
            <person name="Stajich J.E."/>
            <person name="Smith M.E."/>
            <person name="Bonito G."/>
            <person name="Spatafora J.W."/>
        </authorList>
    </citation>
    <scope>NUCLEOTIDE SEQUENCE [LARGE SCALE GENOMIC DNA]</scope>
    <source>
        <strain evidence="1 2">GMNB39</strain>
    </source>
</reference>
<gene>
    <name evidence="1" type="ORF">BC936DRAFT_147055</name>
</gene>
<keyword evidence="2" id="KW-1185">Reference proteome</keyword>
<dbReference type="PANTHER" id="PTHR47839:SF1">
    <property type="entry name" value="DOMAIN PROTEIN, PUTATIVE (AFU_ORTHOLOGUE AFUA_6G04830)-RELATED"/>
    <property type="match status" value="1"/>
</dbReference>
<comment type="caution">
    <text evidence="1">The sequence shown here is derived from an EMBL/GenBank/DDBJ whole genome shotgun (WGS) entry which is preliminary data.</text>
</comment>
<dbReference type="OrthoDB" id="10031156at2759"/>
<organism evidence="1 2">
    <name type="scientific">Jimgerdemannia flammicorona</name>
    <dbReference type="NCBI Taxonomy" id="994334"/>
    <lineage>
        <taxon>Eukaryota</taxon>
        <taxon>Fungi</taxon>
        <taxon>Fungi incertae sedis</taxon>
        <taxon>Mucoromycota</taxon>
        <taxon>Mucoromycotina</taxon>
        <taxon>Endogonomycetes</taxon>
        <taxon>Endogonales</taxon>
        <taxon>Endogonaceae</taxon>
        <taxon>Jimgerdemannia</taxon>
    </lineage>
</organism>
<dbReference type="Proteomes" id="UP000268093">
    <property type="component" value="Unassembled WGS sequence"/>
</dbReference>
<dbReference type="EMBL" id="RBNI01005978">
    <property type="protein sequence ID" value="RUP46349.1"/>
    <property type="molecule type" value="Genomic_DNA"/>
</dbReference>
<name>A0A433D698_9FUNG</name>